<dbReference type="GO" id="GO:0050661">
    <property type="term" value="F:NADP binding"/>
    <property type="evidence" value="ECO:0007669"/>
    <property type="project" value="InterPro"/>
</dbReference>
<dbReference type="PANTHER" id="PTHR22981">
    <property type="entry name" value="3-HYDROXYISOBUTYRATE DEHYDROGENASE-RELATED"/>
    <property type="match status" value="1"/>
</dbReference>
<dbReference type="Proteomes" id="UP000054466">
    <property type="component" value="Unassembled WGS sequence"/>
</dbReference>
<dbReference type="PIRSF" id="PIRSF000103">
    <property type="entry name" value="HIBADH"/>
    <property type="match status" value="1"/>
</dbReference>
<name>A0A0D2CSW0_9EURO</name>
<evidence type="ECO:0000256" key="8">
    <source>
        <dbReference type="PIRSR" id="PIRSR000103-1"/>
    </source>
</evidence>
<dbReference type="SUPFAM" id="SSF51735">
    <property type="entry name" value="NAD(P)-binding Rossmann-fold domains"/>
    <property type="match status" value="1"/>
</dbReference>
<dbReference type="Gene3D" id="1.10.1040.10">
    <property type="entry name" value="N-(1-d-carboxylethyl)-l-norvaline Dehydrogenase, domain 2"/>
    <property type="match status" value="1"/>
</dbReference>
<dbReference type="InterPro" id="IPR008927">
    <property type="entry name" value="6-PGluconate_DH-like_C_sf"/>
</dbReference>
<dbReference type="RefSeq" id="XP_016253206.1">
    <property type="nucleotide sequence ID" value="XM_016391304.1"/>
</dbReference>
<dbReference type="GO" id="GO:0006574">
    <property type="term" value="P:L-valine catabolic process"/>
    <property type="evidence" value="ECO:0007669"/>
    <property type="project" value="TreeGrafter"/>
</dbReference>
<evidence type="ECO:0000256" key="3">
    <source>
        <dbReference type="ARBA" id="ARBA00012991"/>
    </source>
</evidence>
<gene>
    <name evidence="11" type="ORF">PV07_04495</name>
</gene>
<dbReference type="HOGENOM" id="CLU_035117_6_1_1"/>
<comment type="pathway">
    <text evidence="1">Amino-acid degradation; L-valine degradation.</text>
</comment>
<dbReference type="InterPro" id="IPR036291">
    <property type="entry name" value="NAD(P)-bd_dom_sf"/>
</dbReference>
<evidence type="ECO:0000313" key="11">
    <source>
        <dbReference type="EMBL" id="KIW32990.1"/>
    </source>
</evidence>
<evidence type="ECO:0000259" key="9">
    <source>
        <dbReference type="Pfam" id="PF03446"/>
    </source>
</evidence>
<evidence type="ECO:0000256" key="1">
    <source>
        <dbReference type="ARBA" id="ARBA00005109"/>
    </source>
</evidence>
<dbReference type="GO" id="GO:0051287">
    <property type="term" value="F:NAD binding"/>
    <property type="evidence" value="ECO:0007669"/>
    <property type="project" value="InterPro"/>
</dbReference>
<dbReference type="STRING" id="569365.A0A0D2CSW0"/>
<evidence type="ECO:0000256" key="5">
    <source>
        <dbReference type="ARBA" id="ARBA00023002"/>
    </source>
</evidence>
<evidence type="ECO:0000256" key="4">
    <source>
        <dbReference type="ARBA" id="ARBA00022456"/>
    </source>
</evidence>
<feature type="active site" evidence="8">
    <location>
        <position position="203"/>
    </location>
</feature>
<dbReference type="Pfam" id="PF03446">
    <property type="entry name" value="NAD_binding_2"/>
    <property type="match status" value="1"/>
</dbReference>
<dbReference type="AlphaFoldDB" id="A0A0D2CSW0"/>
<evidence type="ECO:0000256" key="7">
    <source>
        <dbReference type="ARBA" id="ARBA00049197"/>
    </source>
</evidence>
<dbReference type="InterPro" id="IPR029154">
    <property type="entry name" value="HIBADH-like_NADP-bd"/>
</dbReference>
<dbReference type="GO" id="GO:0008442">
    <property type="term" value="F:3-hydroxyisobutyrate dehydrogenase activity"/>
    <property type="evidence" value="ECO:0007669"/>
    <property type="project" value="UniProtKB-EC"/>
</dbReference>
<keyword evidence="12" id="KW-1185">Reference proteome</keyword>
<dbReference type="Pfam" id="PF14833">
    <property type="entry name" value="NAD_binding_11"/>
    <property type="match status" value="1"/>
</dbReference>
<keyword evidence="4" id="KW-0101">Branched-chain amino acid catabolism</keyword>
<dbReference type="PANTHER" id="PTHR22981:SF7">
    <property type="entry name" value="3-HYDROXYISOBUTYRATE DEHYDROGENASE, MITOCHONDRIAL"/>
    <property type="match status" value="1"/>
</dbReference>
<keyword evidence="5" id="KW-0560">Oxidoreductase</keyword>
<comment type="catalytic activity">
    <reaction evidence="7">
        <text>3-hydroxy-2-methylpropanoate + NAD(+) = 2-methyl-3-oxopropanoate + NADH + H(+)</text>
        <dbReference type="Rhea" id="RHEA:17681"/>
        <dbReference type="ChEBI" id="CHEBI:11805"/>
        <dbReference type="ChEBI" id="CHEBI:15378"/>
        <dbReference type="ChEBI" id="CHEBI:57540"/>
        <dbReference type="ChEBI" id="CHEBI:57700"/>
        <dbReference type="ChEBI" id="CHEBI:57945"/>
        <dbReference type="EC" id="1.1.1.31"/>
    </reaction>
</comment>
<dbReference type="VEuPathDB" id="FungiDB:PV07_04495"/>
<dbReference type="OrthoDB" id="21615at2759"/>
<dbReference type="GeneID" id="27343689"/>
<dbReference type="InterPro" id="IPR013328">
    <property type="entry name" value="6PGD_dom2"/>
</dbReference>
<comment type="similarity">
    <text evidence="2">Belongs to the HIBADH-related family. 3-hydroxyisobutyrate dehydrogenase subfamily.</text>
</comment>
<dbReference type="InterPro" id="IPR006115">
    <property type="entry name" value="6PGDH_NADP-bd"/>
</dbReference>
<evidence type="ECO:0000256" key="2">
    <source>
        <dbReference type="ARBA" id="ARBA00006013"/>
    </source>
</evidence>
<dbReference type="SUPFAM" id="SSF48179">
    <property type="entry name" value="6-phosphogluconate dehydrogenase C-terminal domain-like"/>
    <property type="match status" value="1"/>
</dbReference>
<dbReference type="EMBL" id="KN847041">
    <property type="protein sequence ID" value="KIW32990.1"/>
    <property type="molecule type" value="Genomic_DNA"/>
</dbReference>
<reference evidence="11 12" key="1">
    <citation type="submission" date="2015-01" db="EMBL/GenBank/DDBJ databases">
        <title>The Genome Sequence of Cladophialophora immunda CBS83496.</title>
        <authorList>
            <consortium name="The Broad Institute Genomics Platform"/>
            <person name="Cuomo C."/>
            <person name="de Hoog S."/>
            <person name="Gorbushina A."/>
            <person name="Stielow B."/>
            <person name="Teixiera M."/>
            <person name="Abouelleil A."/>
            <person name="Chapman S.B."/>
            <person name="Priest M."/>
            <person name="Young S.K."/>
            <person name="Wortman J."/>
            <person name="Nusbaum C."/>
            <person name="Birren B."/>
        </authorList>
    </citation>
    <scope>NUCLEOTIDE SEQUENCE [LARGE SCALE GENOMIC DNA]</scope>
    <source>
        <strain evidence="11 12">CBS 83496</strain>
    </source>
</reference>
<dbReference type="InterPro" id="IPR015815">
    <property type="entry name" value="HIBADH-related"/>
</dbReference>
<dbReference type="EC" id="1.1.1.31" evidence="3"/>
<feature type="domain" description="6-phosphogluconate dehydrogenase NADP-binding" evidence="9">
    <location>
        <begin position="13"/>
        <end position="194"/>
    </location>
</feature>
<proteinExistence type="inferred from homology"/>
<keyword evidence="6" id="KW-0520">NAD</keyword>
<dbReference type="FunFam" id="1.10.1040.10:FF:000006">
    <property type="entry name" value="3-hydroxyisobutyrate dehydrogenase"/>
    <property type="match status" value="1"/>
</dbReference>
<sequence>MSNSRMLLERTSTVGFIGLGAMGNHMFNNLVTSAAKSCSQFKSFAIFDVSENAMNREIQRHKTEHPLVPILKCSSPAEVATKASYIISMVPTSTHVQDVYTGENGVMSALKELDQEARAQTLCLDQSTIEQSASKAVALKMREVGADMMDAPVSGGVVGARDATLAIMVGGDEGSFERALPVLSPMARKVTHCGDLGTGLAAKISNNLLLGITMLGLSEATLLGRSLGVKPQVLADIINNSTGRCWSSETNHPDPAVKVGAASPPAHRNYEGGFVTKLAHKDLGLAVKAAEGAHVPLELGKRCEEVFKPLARGEEWANRDFSGVFQALSDLRAHAGPPQAAL</sequence>
<evidence type="ECO:0000256" key="6">
    <source>
        <dbReference type="ARBA" id="ARBA00023027"/>
    </source>
</evidence>
<accession>A0A0D2CSW0</accession>
<evidence type="ECO:0000313" key="12">
    <source>
        <dbReference type="Proteomes" id="UP000054466"/>
    </source>
</evidence>
<protein>
    <recommendedName>
        <fullName evidence="3">3-hydroxyisobutyrate dehydrogenase</fullName>
        <ecNumber evidence="3">1.1.1.31</ecNumber>
    </recommendedName>
</protein>
<feature type="domain" description="3-hydroxyisobutyrate dehydrogenase-like NAD-binding" evidence="10">
    <location>
        <begin position="197"/>
        <end position="326"/>
    </location>
</feature>
<dbReference type="GO" id="GO:0005739">
    <property type="term" value="C:mitochondrion"/>
    <property type="evidence" value="ECO:0007669"/>
    <property type="project" value="TreeGrafter"/>
</dbReference>
<organism evidence="11 12">
    <name type="scientific">Cladophialophora immunda</name>
    <dbReference type="NCBI Taxonomy" id="569365"/>
    <lineage>
        <taxon>Eukaryota</taxon>
        <taxon>Fungi</taxon>
        <taxon>Dikarya</taxon>
        <taxon>Ascomycota</taxon>
        <taxon>Pezizomycotina</taxon>
        <taxon>Eurotiomycetes</taxon>
        <taxon>Chaetothyriomycetidae</taxon>
        <taxon>Chaetothyriales</taxon>
        <taxon>Herpotrichiellaceae</taxon>
        <taxon>Cladophialophora</taxon>
    </lineage>
</organism>
<dbReference type="Gene3D" id="3.40.50.720">
    <property type="entry name" value="NAD(P)-binding Rossmann-like Domain"/>
    <property type="match status" value="1"/>
</dbReference>
<evidence type="ECO:0000259" key="10">
    <source>
        <dbReference type="Pfam" id="PF14833"/>
    </source>
</evidence>